<feature type="transmembrane region" description="Helical" evidence="10">
    <location>
        <begin position="191"/>
        <end position="211"/>
    </location>
</feature>
<dbReference type="CDD" id="cd13138">
    <property type="entry name" value="MATE_yoeA_like"/>
    <property type="match status" value="1"/>
</dbReference>
<evidence type="ECO:0000313" key="12">
    <source>
        <dbReference type="Proteomes" id="UP000708576"/>
    </source>
</evidence>
<comment type="caution">
    <text evidence="11">The sequence shown here is derived from an EMBL/GenBank/DDBJ whole genome shotgun (WGS) entry which is preliminary data.</text>
</comment>
<dbReference type="Pfam" id="PF01554">
    <property type="entry name" value="MatE"/>
    <property type="match status" value="2"/>
</dbReference>
<feature type="transmembrane region" description="Helical" evidence="10">
    <location>
        <begin position="280"/>
        <end position="302"/>
    </location>
</feature>
<keyword evidence="3" id="KW-0050">Antiport</keyword>
<dbReference type="PANTHER" id="PTHR43298:SF2">
    <property type="entry name" value="FMN_FAD EXPORTER YEEO-RELATED"/>
    <property type="match status" value="1"/>
</dbReference>
<feature type="transmembrane region" description="Helical" evidence="10">
    <location>
        <begin position="378"/>
        <end position="399"/>
    </location>
</feature>
<dbReference type="NCBIfam" id="TIGR00797">
    <property type="entry name" value="matE"/>
    <property type="match status" value="1"/>
</dbReference>
<feature type="transmembrane region" description="Helical" evidence="10">
    <location>
        <begin position="93"/>
        <end position="113"/>
    </location>
</feature>
<dbReference type="Proteomes" id="UP000708576">
    <property type="component" value="Unassembled WGS sequence"/>
</dbReference>
<evidence type="ECO:0000256" key="7">
    <source>
        <dbReference type="ARBA" id="ARBA00023065"/>
    </source>
</evidence>
<accession>A0ABS5JVM8</accession>
<evidence type="ECO:0000313" key="11">
    <source>
        <dbReference type="EMBL" id="MBS2098918.1"/>
    </source>
</evidence>
<keyword evidence="8 10" id="KW-0472">Membrane</keyword>
<sequence length="443" mass="48925">MKDLTVGNEAKLIFRFALPMVFGNLLQQMYHFVDSVIVGRFIGKEALAALGASSPIFYALIAFIIGIGSGATIVISQYFGAKEIEKVKRAIDTIFIFLFWASIVITAVGISFSEEIFTLLHVDEEVIPMATSYFNVFMLGMIAFFGFSATSSVLRGLGDSMTPLYFMMIATVINIVLDIVFIVIFDWGIEGVALATVIAQSSAFISGAIYLTHKHQIISFNIFQFKFDKELFIKSIKIGLPTGFQQTFVALGIMALIRIVNNFDTDALAAYTAASRIDALAAMPALNLASALSAFVGQNLGANKIERIKKGLKATLGMAWSLSLIVMLIVIFFGDNIMRLFTTDTNVIDYGNNYLVIVSSFYMIFSTMFVIHGTLRGAGATLIPMFITLFSLWIIRIPFAVFLSKHFGINGIWWAIPIGWTMGLIGSIIYYFSGKWKSKRVIT</sequence>
<feature type="transmembrane region" description="Helical" evidence="10">
    <location>
        <begin position="238"/>
        <end position="260"/>
    </location>
</feature>
<dbReference type="InterPro" id="IPR048279">
    <property type="entry name" value="MdtK-like"/>
</dbReference>
<dbReference type="RefSeq" id="WP_212216162.1">
    <property type="nucleotide sequence ID" value="NZ_JAGUCO010000007.1"/>
</dbReference>
<evidence type="ECO:0000256" key="5">
    <source>
        <dbReference type="ARBA" id="ARBA00022692"/>
    </source>
</evidence>
<feature type="transmembrane region" description="Helical" evidence="10">
    <location>
        <begin position="12"/>
        <end position="30"/>
    </location>
</feature>
<evidence type="ECO:0000256" key="4">
    <source>
        <dbReference type="ARBA" id="ARBA00022475"/>
    </source>
</evidence>
<keyword evidence="4" id="KW-1003">Cell membrane</keyword>
<evidence type="ECO:0000256" key="6">
    <source>
        <dbReference type="ARBA" id="ARBA00022989"/>
    </source>
</evidence>
<feature type="transmembrane region" description="Helical" evidence="10">
    <location>
        <begin position="354"/>
        <end position="371"/>
    </location>
</feature>
<gene>
    <name evidence="11" type="ORF">KEM10_11560</name>
</gene>
<comment type="subcellular location">
    <subcellularLocation>
        <location evidence="1">Cell membrane</location>
        <topology evidence="1">Multi-pass membrane protein</topology>
    </subcellularLocation>
</comment>
<keyword evidence="6 10" id="KW-1133">Transmembrane helix</keyword>
<feature type="transmembrane region" description="Helical" evidence="10">
    <location>
        <begin position="164"/>
        <end position="185"/>
    </location>
</feature>
<dbReference type="PIRSF" id="PIRSF006603">
    <property type="entry name" value="DinF"/>
    <property type="match status" value="1"/>
</dbReference>
<evidence type="ECO:0000256" key="3">
    <source>
        <dbReference type="ARBA" id="ARBA00022449"/>
    </source>
</evidence>
<dbReference type="PANTHER" id="PTHR43298">
    <property type="entry name" value="MULTIDRUG RESISTANCE PROTEIN NORM-RELATED"/>
    <property type="match status" value="1"/>
</dbReference>
<keyword evidence="5 10" id="KW-0812">Transmembrane</keyword>
<dbReference type="EMBL" id="JAGUCO010000007">
    <property type="protein sequence ID" value="MBS2098918.1"/>
    <property type="molecule type" value="Genomic_DNA"/>
</dbReference>
<feature type="transmembrane region" description="Helical" evidence="10">
    <location>
        <begin position="56"/>
        <end position="81"/>
    </location>
</feature>
<evidence type="ECO:0000256" key="10">
    <source>
        <dbReference type="SAM" id="Phobius"/>
    </source>
</evidence>
<evidence type="ECO:0000256" key="8">
    <source>
        <dbReference type="ARBA" id="ARBA00023136"/>
    </source>
</evidence>
<proteinExistence type="predicted"/>
<feature type="transmembrane region" description="Helical" evidence="10">
    <location>
        <begin position="133"/>
        <end position="157"/>
    </location>
</feature>
<evidence type="ECO:0000256" key="1">
    <source>
        <dbReference type="ARBA" id="ARBA00004651"/>
    </source>
</evidence>
<dbReference type="InterPro" id="IPR002528">
    <property type="entry name" value="MATE_fam"/>
</dbReference>
<name>A0ABS5JVM8_9BACT</name>
<keyword evidence="2" id="KW-0813">Transport</keyword>
<feature type="transmembrane region" description="Helical" evidence="10">
    <location>
        <begin position="411"/>
        <end position="432"/>
    </location>
</feature>
<evidence type="ECO:0000256" key="9">
    <source>
        <dbReference type="ARBA" id="ARBA00031636"/>
    </source>
</evidence>
<feature type="transmembrane region" description="Helical" evidence="10">
    <location>
        <begin position="314"/>
        <end position="334"/>
    </location>
</feature>
<keyword evidence="12" id="KW-1185">Reference proteome</keyword>
<organism evidence="11 12">
    <name type="scientific">Carboxylicivirga linearis</name>
    <dbReference type="NCBI Taxonomy" id="1628157"/>
    <lineage>
        <taxon>Bacteria</taxon>
        <taxon>Pseudomonadati</taxon>
        <taxon>Bacteroidota</taxon>
        <taxon>Bacteroidia</taxon>
        <taxon>Marinilabiliales</taxon>
        <taxon>Marinilabiliaceae</taxon>
        <taxon>Carboxylicivirga</taxon>
    </lineage>
</organism>
<keyword evidence="7" id="KW-0406">Ion transport</keyword>
<dbReference type="InterPro" id="IPR050222">
    <property type="entry name" value="MATE_MdtK"/>
</dbReference>
<evidence type="ECO:0000256" key="2">
    <source>
        <dbReference type="ARBA" id="ARBA00022448"/>
    </source>
</evidence>
<reference evidence="11 12" key="1">
    <citation type="journal article" date="2015" name="Int. J. Syst. Evol. Microbiol.">
        <title>Carboxylicivirga linearis sp. nov., isolated from a sea cucumber culture pond.</title>
        <authorList>
            <person name="Wang F.Q."/>
            <person name="Zhou Y.X."/>
            <person name="Lin X.Z."/>
            <person name="Chen G.J."/>
            <person name="Du Z.J."/>
        </authorList>
    </citation>
    <scope>NUCLEOTIDE SEQUENCE [LARGE SCALE GENOMIC DNA]</scope>
    <source>
        <strain evidence="11 12">FB218</strain>
    </source>
</reference>
<protein>
    <recommendedName>
        <fullName evidence="9">Multidrug-efflux transporter</fullName>
    </recommendedName>
</protein>